<dbReference type="AlphaFoldDB" id="A0A4R6XZ87"/>
<comment type="catalytic activity">
    <reaction evidence="10">
        <text>a tRNA precursor + 2 CTP + ATP = a tRNA with a 3' CCA end + 3 diphosphate</text>
        <dbReference type="Rhea" id="RHEA:14433"/>
        <dbReference type="Rhea" id="RHEA-COMP:10465"/>
        <dbReference type="Rhea" id="RHEA-COMP:10468"/>
        <dbReference type="ChEBI" id="CHEBI:30616"/>
        <dbReference type="ChEBI" id="CHEBI:33019"/>
        <dbReference type="ChEBI" id="CHEBI:37563"/>
        <dbReference type="ChEBI" id="CHEBI:74896"/>
        <dbReference type="ChEBI" id="CHEBI:83071"/>
        <dbReference type="EC" id="2.7.7.72"/>
    </reaction>
</comment>
<gene>
    <name evidence="10" type="primary">cca</name>
    <name evidence="12" type="ORF">C8D91_0727</name>
</gene>
<dbReference type="EC" id="3.1.3.-" evidence="10"/>
<feature type="binding site" evidence="10">
    <location>
        <position position="145"/>
    </location>
    <ligand>
        <name>ATP</name>
        <dbReference type="ChEBI" id="CHEBI:30616"/>
    </ligand>
</feature>
<accession>A0A4R6XZ87</accession>
<keyword evidence="1 10" id="KW-0808">Transferase</keyword>
<dbReference type="InterPro" id="IPR032828">
    <property type="entry name" value="PolyA_RNA-bd"/>
</dbReference>
<comment type="similarity">
    <text evidence="10">Belongs to the tRNA nucleotidyltransferase/poly(A) polymerase family. Bacterial CCA-adding enzyme type 1 subfamily.</text>
</comment>
<keyword evidence="10" id="KW-0378">Hydrolase</keyword>
<comment type="catalytic activity">
    <reaction evidence="10">
        <text>a tRNA with a 3' CCA end + 2 CTP + ATP = a tRNA with a 3' CCACCA end + 3 diphosphate</text>
        <dbReference type="Rhea" id="RHEA:76235"/>
        <dbReference type="Rhea" id="RHEA-COMP:10468"/>
        <dbReference type="Rhea" id="RHEA-COMP:18655"/>
        <dbReference type="ChEBI" id="CHEBI:30616"/>
        <dbReference type="ChEBI" id="CHEBI:33019"/>
        <dbReference type="ChEBI" id="CHEBI:37563"/>
        <dbReference type="ChEBI" id="CHEBI:83071"/>
        <dbReference type="ChEBI" id="CHEBI:195187"/>
    </reaction>
</comment>
<dbReference type="EMBL" id="SNZB01000001">
    <property type="protein sequence ID" value="TDR23860.1"/>
    <property type="molecule type" value="Genomic_DNA"/>
</dbReference>
<evidence type="ECO:0000256" key="4">
    <source>
        <dbReference type="ARBA" id="ARBA00022723"/>
    </source>
</evidence>
<feature type="binding site" evidence="10">
    <location>
        <position position="145"/>
    </location>
    <ligand>
        <name>CTP</name>
        <dbReference type="ChEBI" id="CHEBI:37563"/>
    </ligand>
</feature>
<dbReference type="EC" id="2.7.7.72" evidence="10"/>
<dbReference type="Gene3D" id="1.10.3090.10">
    <property type="entry name" value="cca-adding enzyme, domain 2"/>
    <property type="match status" value="1"/>
</dbReference>
<keyword evidence="4 10" id="KW-0479">Metal-binding</keyword>
<dbReference type="PIRSF" id="PIRSF000813">
    <property type="entry name" value="CCA_bact"/>
    <property type="match status" value="1"/>
</dbReference>
<comment type="cofactor">
    <cofactor evidence="10">
        <name>Mg(2+)</name>
        <dbReference type="ChEBI" id="CHEBI:18420"/>
    </cofactor>
    <text evidence="10">Magnesium is required for nucleotidyltransferase activity.</text>
</comment>
<feature type="binding site" evidence="10">
    <location>
        <position position="16"/>
    </location>
    <ligand>
        <name>CTP</name>
        <dbReference type="ChEBI" id="CHEBI:37563"/>
    </ligand>
</feature>
<comment type="function">
    <text evidence="10">Catalyzes the addition and repair of the essential 3'-terminal CCA sequence in tRNAs without using a nucleic acid template. Adds these three nucleotides in the order of C, C, and A to the tRNA nucleotide-73, using CTP and ATP as substrates and producing inorganic pyrophosphate. tRNA 3'-terminal CCA addition is required both for tRNA processing and repair. Also involved in tRNA surveillance by mediating tandem CCA addition to generate a CCACCA at the 3' terminus of unstable tRNAs. While stable tRNAs receive only 3'-terminal CCA, unstable tRNAs are marked with CCACCA and rapidly degraded.</text>
</comment>
<dbReference type="SUPFAM" id="SSF81301">
    <property type="entry name" value="Nucleotidyltransferase"/>
    <property type="match status" value="1"/>
</dbReference>
<dbReference type="PANTHER" id="PTHR47545">
    <property type="entry name" value="MULTIFUNCTIONAL CCA PROTEIN"/>
    <property type="match status" value="1"/>
</dbReference>
<feature type="domain" description="HD" evidence="11">
    <location>
        <begin position="234"/>
        <end position="335"/>
    </location>
</feature>
<dbReference type="GO" id="GO:0160016">
    <property type="term" value="F:CCACCA tRNA nucleotidyltransferase activity"/>
    <property type="evidence" value="ECO:0007669"/>
    <property type="project" value="RHEA"/>
</dbReference>
<feature type="binding site" evidence="10">
    <location>
        <position position="99"/>
    </location>
    <ligand>
        <name>CTP</name>
        <dbReference type="ChEBI" id="CHEBI:37563"/>
    </ligand>
</feature>
<evidence type="ECO:0000313" key="12">
    <source>
        <dbReference type="EMBL" id="TDR23860.1"/>
    </source>
</evidence>
<dbReference type="HAMAP" id="MF_01261">
    <property type="entry name" value="CCA_bact_type1"/>
    <property type="match status" value="1"/>
</dbReference>
<comment type="subunit">
    <text evidence="10">Monomer. Can also form homodimers and oligomers.</text>
</comment>
<reference evidence="12 13" key="1">
    <citation type="submission" date="2019-03" db="EMBL/GenBank/DDBJ databases">
        <title>Genomic Encyclopedia of Type Strains, Phase IV (KMG-IV): sequencing the most valuable type-strain genomes for metagenomic binning, comparative biology and taxonomic classification.</title>
        <authorList>
            <person name="Goeker M."/>
        </authorList>
    </citation>
    <scope>NUCLEOTIDE SEQUENCE [LARGE SCALE GENOMIC DNA]</scope>
    <source>
        <strain evidence="12 13">DSM 25488</strain>
    </source>
</reference>
<dbReference type="Pfam" id="PF01743">
    <property type="entry name" value="PolyA_pol"/>
    <property type="match status" value="1"/>
</dbReference>
<comment type="cofactor">
    <cofactor evidence="10">
        <name>Ni(2+)</name>
        <dbReference type="ChEBI" id="CHEBI:49786"/>
    </cofactor>
    <text evidence="10">Nickel for phosphatase activity.</text>
</comment>
<comment type="miscellaneous">
    <text evidence="10">A single active site specifically recognizes both ATP and CTP and is responsible for their addition.</text>
</comment>
<dbReference type="InterPro" id="IPR002646">
    <property type="entry name" value="PolA_pol_head_dom"/>
</dbReference>
<dbReference type="InterPro" id="IPR006674">
    <property type="entry name" value="HD_domain"/>
</dbReference>
<feature type="binding site" evidence="10">
    <location>
        <position position="148"/>
    </location>
    <ligand>
        <name>CTP</name>
        <dbReference type="ChEBI" id="CHEBI:37563"/>
    </ligand>
</feature>
<dbReference type="GO" id="GO:0001680">
    <property type="term" value="P:tRNA 3'-terminal CCA addition"/>
    <property type="evidence" value="ECO:0007669"/>
    <property type="project" value="UniProtKB-UniRule"/>
</dbReference>
<feature type="binding site" evidence="10">
    <location>
        <position position="148"/>
    </location>
    <ligand>
        <name>ATP</name>
        <dbReference type="ChEBI" id="CHEBI:30616"/>
    </ligand>
</feature>
<evidence type="ECO:0000256" key="1">
    <source>
        <dbReference type="ARBA" id="ARBA00022679"/>
    </source>
</evidence>
<evidence type="ECO:0000256" key="8">
    <source>
        <dbReference type="ARBA" id="ARBA00022842"/>
    </source>
</evidence>
<feature type="binding site" evidence="10">
    <location>
        <position position="99"/>
    </location>
    <ligand>
        <name>ATP</name>
        <dbReference type="ChEBI" id="CHEBI:30616"/>
    </ligand>
</feature>
<dbReference type="SUPFAM" id="SSF81891">
    <property type="entry name" value="Poly A polymerase C-terminal region-like"/>
    <property type="match status" value="1"/>
</dbReference>
<keyword evidence="10" id="KW-0511">Multifunctional enzyme</keyword>
<keyword evidence="9 10" id="KW-0694">RNA-binding</keyword>
<comment type="domain">
    <text evidence="10">Comprises two domains: an N-terminal domain containing the nucleotidyltransferase activity and a C-terminal HD domain associated with both phosphodiesterase and phosphatase activities.</text>
</comment>
<proteinExistence type="inferred from homology"/>
<keyword evidence="8 10" id="KW-0460">Magnesium</keyword>
<evidence type="ECO:0000256" key="2">
    <source>
        <dbReference type="ARBA" id="ARBA00022694"/>
    </source>
</evidence>
<sequence>MFAVDLPNTETYLVGGAVRDKLLNLPTKDKDYVVVGATPEQMLELGFVPVGKDFPVFLHPETKDEYALARTERKTAKGYHGFEFNTSTEVTLEQDLMRRDLTINAMAIDEHGQLIDPFGGQQDINQGVLRHLSPAFAEDPVRVLRVARFMSRLSHLSFTVHPETMILMQQLVNQGEIEALVPERVWQEIKNSLNQVTPSAFFMTLRECGALKVLLPEIDCLFGIPQTKQWHPEVDTGIHAMLAIDQAKNTENDVAFAVMVHDLGKGITPPHILPSHRGHESAGIPLVKAVCKRLKVPSHYKKLALLVCQWHLHAHTIMELRPETVEKLFSRLDGYRNPKLVEKFIQACQADATGRWGEAFKTYPQADYIRSLFKAARHVDKQPLFERGYQGTELGEQIRQLRVSAIQSMKQKIKQ</sequence>
<evidence type="ECO:0000256" key="10">
    <source>
        <dbReference type="HAMAP-Rule" id="MF_01261"/>
    </source>
</evidence>
<dbReference type="GO" id="GO:0000049">
    <property type="term" value="F:tRNA binding"/>
    <property type="evidence" value="ECO:0007669"/>
    <property type="project" value="UniProtKB-UniRule"/>
</dbReference>
<evidence type="ECO:0000259" key="11">
    <source>
        <dbReference type="PROSITE" id="PS51831"/>
    </source>
</evidence>
<evidence type="ECO:0000256" key="6">
    <source>
        <dbReference type="ARBA" id="ARBA00022800"/>
    </source>
</evidence>
<keyword evidence="6 10" id="KW-0692">RNA repair</keyword>
<feature type="binding site" evidence="10">
    <location>
        <position position="19"/>
    </location>
    <ligand>
        <name>ATP</name>
        <dbReference type="ChEBI" id="CHEBI:30616"/>
    </ligand>
</feature>
<dbReference type="CDD" id="cd05398">
    <property type="entry name" value="NT_ClassII-CCAase"/>
    <property type="match status" value="1"/>
</dbReference>
<feature type="binding site" evidence="10">
    <location>
        <position position="29"/>
    </location>
    <ligand>
        <name>Mg(2+)</name>
        <dbReference type="ChEBI" id="CHEBI:18420"/>
    </ligand>
</feature>
<dbReference type="Gene3D" id="3.30.460.10">
    <property type="entry name" value="Beta Polymerase, domain 2"/>
    <property type="match status" value="1"/>
</dbReference>
<organism evidence="12 13">
    <name type="scientific">Marinicella litoralis</name>
    <dbReference type="NCBI Taxonomy" id="644220"/>
    <lineage>
        <taxon>Bacteria</taxon>
        <taxon>Pseudomonadati</taxon>
        <taxon>Pseudomonadota</taxon>
        <taxon>Gammaproteobacteria</taxon>
        <taxon>Lysobacterales</taxon>
        <taxon>Marinicellaceae</taxon>
        <taxon>Marinicella</taxon>
    </lineage>
</organism>
<evidence type="ECO:0000256" key="5">
    <source>
        <dbReference type="ARBA" id="ARBA00022741"/>
    </source>
</evidence>
<evidence type="ECO:0000256" key="3">
    <source>
        <dbReference type="ARBA" id="ARBA00022695"/>
    </source>
</evidence>
<dbReference type="InterPro" id="IPR043519">
    <property type="entry name" value="NT_sf"/>
</dbReference>
<dbReference type="EC" id="3.1.4.-" evidence="10"/>
<evidence type="ECO:0000256" key="9">
    <source>
        <dbReference type="ARBA" id="ARBA00022884"/>
    </source>
</evidence>
<dbReference type="GO" id="GO:0042245">
    <property type="term" value="P:RNA repair"/>
    <property type="evidence" value="ECO:0007669"/>
    <property type="project" value="UniProtKB-KW"/>
</dbReference>
<keyword evidence="3 10" id="KW-0548">Nucleotidyltransferase</keyword>
<dbReference type="GO" id="GO:0004810">
    <property type="term" value="F:CCA tRNA nucleotidyltransferase activity"/>
    <property type="evidence" value="ECO:0007669"/>
    <property type="project" value="UniProtKB-UniRule"/>
</dbReference>
<keyword evidence="7 10" id="KW-0067">ATP-binding</keyword>
<dbReference type="Pfam" id="PF12627">
    <property type="entry name" value="PolyA_pol_RNAbd"/>
    <property type="match status" value="1"/>
</dbReference>
<dbReference type="GO" id="GO:0000287">
    <property type="term" value="F:magnesium ion binding"/>
    <property type="evidence" value="ECO:0007669"/>
    <property type="project" value="UniProtKB-UniRule"/>
</dbReference>
<dbReference type="PROSITE" id="PS51831">
    <property type="entry name" value="HD"/>
    <property type="match status" value="1"/>
</dbReference>
<dbReference type="NCBIfam" id="NF008137">
    <property type="entry name" value="PRK10885.1"/>
    <property type="match status" value="1"/>
</dbReference>
<dbReference type="PANTHER" id="PTHR47545:SF1">
    <property type="entry name" value="MULTIFUNCTIONAL CCA PROTEIN"/>
    <property type="match status" value="1"/>
</dbReference>
<feature type="binding site" evidence="10">
    <location>
        <position position="16"/>
    </location>
    <ligand>
        <name>ATP</name>
        <dbReference type="ChEBI" id="CHEBI:30616"/>
    </ligand>
</feature>
<dbReference type="HAMAP" id="MF_01262">
    <property type="entry name" value="CCA_bact_type2"/>
    <property type="match status" value="1"/>
</dbReference>
<dbReference type="GO" id="GO:0004112">
    <property type="term" value="F:cyclic-nucleotide phosphodiesterase activity"/>
    <property type="evidence" value="ECO:0007669"/>
    <property type="project" value="UniProtKB-UniRule"/>
</dbReference>
<evidence type="ECO:0000313" key="13">
    <source>
        <dbReference type="Proteomes" id="UP000295724"/>
    </source>
</evidence>
<dbReference type="RefSeq" id="WP_099017530.1">
    <property type="nucleotide sequence ID" value="NZ_SNZB01000001.1"/>
</dbReference>
<dbReference type="GO" id="GO:0005524">
    <property type="term" value="F:ATP binding"/>
    <property type="evidence" value="ECO:0007669"/>
    <property type="project" value="UniProtKB-UniRule"/>
</dbReference>
<dbReference type="Proteomes" id="UP000295724">
    <property type="component" value="Unassembled WGS sequence"/>
</dbReference>
<dbReference type="OrthoDB" id="9805698at2"/>
<feature type="binding site" evidence="10">
    <location>
        <position position="19"/>
    </location>
    <ligand>
        <name>CTP</name>
        <dbReference type="ChEBI" id="CHEBI:37563"/>
    </ligand>
</feature>
<dbReference type="InterPro" id="IPR050124">
    <property type="entry name" value="tRNA_CCA-adding_enzyme"/>
</dbReference>
<evidence type="ECO:0000256" key="7">
    <source>
        <dbReference type="ARBA" id="ARBA00022840"/>
    </source>
</evidence>
<keyword evidence="5 10" id="KW-0547">Nucleotide-binding</keyword>
<keyword evidence="2 10" id="KW-0819">tRNA processing</keyword>
<dbReference type="GO" id="GO:0016791">
    <property type="term" value="F:phosphatase activity"/>
    <property type="evidence" value="ECO:0007669"/>
    <property type="project" value="UniProtKB-UniRule"/>
</dbReference>
<feature type="binding site" evidence="10">
    <location>
        <position position="31"/>
    </location>
    <ligand>
        <name>Mg(2+)</name>
        <dbReference type="ChEBI" id="CHEBI:18420"/>
    </ligand>
</feature>
<dbReference type="InterPro" id="IPR012006">
    <property type="entry name" value="CCA_bact"/>
</dbReference>
<protein>
    <recommendedName>
        <fullName evidence="10">Multifunctional CCA protein</fullName>
    </recommendedName>
    <domain>
        <recommendedName>
            <fullName evidence="10">CCA-adding enzyme</fullName>
            <ecNumber evidence="10">2.7.7.72</ecNumber>
        </recommendedName>
        <alternativeName>
            <fullName evidence="10">CCA tRNA nucleotidyltransferase</fullName>
        </alternativeName>
        <alternativeName>
            <fullName evidence="10">tRNA CCA-pyrophosphorylase</fullName>
        </alternativeName>
        <alternativeName>
            <fullName evidence="10">tRNA adenylyl-/cytidylyl-transferase</fullName>
        </alternativeName>
        <alternativeName>
            <fullName evidence="10">tRNA nucleotidyltransferase</fullName>
        </alternativeName>
        <alternativeName>
            <fullName evidence="10">tRNA-NT</fullName>
        </alternativeName>
    </domain>
    <domain>
        <recommendedName>
            <fullName evidence="10">2'-nucleotidase</fullName>
            <ecNumber evidence="10">3.1.3.-</ecNumber>
        </recommendedName>
    </domain>
    <domain>
        <recommendedName>
            <fullName evidence="10">2',3'-cyclic phosphodiesterase</fullName>
            <ecNumber evidence="10">3.1.4.-</ecNumber>
        </recommendedName>
    </domain>
    <domain>
        <recommendedName>
            <fullName evidence="10">Phosphatase</fullName>
        </recommendedName>
    </domain>
</protein>
<name>A0A4R6XZ87_9GAMM</name>
<keyword evidence="10" id="KW-0533">Nickel</keyword>
<keyword evidence="13" id="KW-1185">Reference proteome</keyword>
<comment type="caution">
    <text evidence="12">The sequence shown here is derived from an EMBL/GenBank/DDBJ whole genome shotgun (WGS) entry which is preliminary data.</text>
</comment>